<dbReference type="Proteomes" id="UP000799640">
    <property type="component" value="Unassembled WGS sequence"/>
</dbReference>
<dbReference type="AlphaFoldDB" id="A0A6G1I9H8"/>
<dbReference type="EMBL" id="ML996687">
    <property type="protein sequence ID" value="KAF2404851.1"/>
    <property type="molecule type" value="Genomic_DNA"/>
</dbReference>
<evidence type="ECO:0000313" key="1">
    <source>
        <dbReference type="EMBL" id="KAF2404851.1"/>
    </source>
</evidence>
<accession>A0A6G1I9H8</accession>
<organism evidence="1 2">
    <name type="scientific">Trichodelitschia bisporula</name>
    <dbReference type="NCBI Taxonomy" id="703511"/>
    <lineage>
        <taxon>Eukaryota</taxon>
        <taxon>Fungi</taxon>
        <taxon>Dikarya</taxon>
        <taxon>Ascomycota</taxon>
        <taxon>Pezizomycotina</taxon>
        <taxon>Dothideomycetes</taxon>
        <taxon>Dothideomycetes incertae sedis</taxon>
        <taxon>Phaeotrichales</taxon>
        <taxon>Phaeotrichaceae</taxon>
        <taxon>Trichodelitschia</taxon>
    </lineage>
</organism>
<name>A0A6G1I9H8_9PEZI</name>
<protein>
    <submittedName>
        <fullName evidence="1">Uncharacterized protein</fullName>
    </submittedName>
</protein>
<sequence length="181" mass="20277">MLACVFHRAQHLYGGDFGKLKEFERTVYLLCPMGTQLVVMAAVFYPKYLAWVQSGGQEVAADVDLLVTESIPMESSSVAMRTYGFRGWFDVDRGLEGTRHQGIQVKASVFILGNIEPLLEKAHIIMKIPIDRHKSIVSQLDRGFHVFIDTGSANKPVFKLMKPRLPLLIVEGKKALDDIEA</sequence>
<proteinExistence type="predicted"/>
<evidence type="ECO:0000313" key="2">
    <source>
        <dbReference type="Proteomes" id="UP000799640"/>
    </source>
</evidence>
<reference evidence="1" key="1">
    <citation type="journal article" date="2020" name="Stud. Mycol.">
        <title>101 Dothideomycetes genomes: a test case for predicting lifestyles and emergence of pathogens.</title>
        <authorList>
            <person name="Haridas S."/>
            <person name="Albert R."/>
            <person name="Binder M."/>
            <person name="Bloem J."/>
            <person name="Labutti K."/>
            <person name="Salamov A."/>
            <person name="Andreopoulos B."/>
            <person name="Baker S."/>
            <person name="Barry K."/>
            <person name="Bills G."/>
            <person name="Bluhm B."/>
            <person name="Cannon C."/>
            <person name="Castanera R."/>
            <person name="Culley D."/>
            <person name="Daum C."/>
            <person name="Ezra D."/>
            <person name="Gonzalez J."/>
            <person name="Henrissat B."/>
            <person name="Kuo A."/>
            <person name="Liang C."/>
            <person name="Lipzen A."/>
            <person name="Lutzoni F."/>
            <person name="Magnuson J."/>
            <person name="Mondo S."/>
            <person name="Nolan M."/>
            <person name="Ohm R."/>
            <person name="Pangilinan J."/>
            <person name="Park H.-J."/>
            <person name="Ramirez L."/>
            <person name="Alfaro M."/>
            <person name="Sun H."/>
            <person name="Tritt A."/>
            <person name="Yoshinaga Y."/>
            <person name="Zwiers L.-H."/>
            <person name="Turgeon B."/>
            <person name="Goodwin S."/>
            <person name="Spatafora J."/>
            <person name="Crous P."/>
            <person name="Grigoriev I."/>
        </authorList>
    </citation>
    <scope>NUCLEOTIDE SEQUENCE</scope>
    <source>
        <strain evidence="1">CBS 262.69</strain>
    </source>
</reference>
<keyword evidence="2" id="KW-1185">Reference proteome</keyword>
<gene>
    <name evidence="1" type="ORF">EJ06DRAFT_998</name>
</gene>